<dbReference type="GO" id="GO:0047429">
    <property type="term" value="F:nucleoside triphosphate diphosphatase activity"/>
    <property type="evidence" value="ECO:0007669"/>
    <property type="project" value="InterPro"/>
</dbReference>
<dbReference type="OrthoDB" id="2142580at2"/>
<protein>
    <submittedName>
        <fullName evidence="3">Xanthosine triphosphate pyrophosphatase</fullName>
    </submittedName>
</protein>
<comment type="similarity">
    <text evidence="1">Belongs to the HAM1 NTPase family.</text>
</comment>
<reference evidence="3 4" key="1">
    <citation type="journal article" date="2015" name="Genome Announc.">
        <title>Expanding the biotechnology potential of lactobacilli through comparative genomics of 213 strains and associated genera.</title>
        <authorList>
            <person name="Sun Z."/>
            <person name="Harris H.M."/>
            <person name="McCann A."/>
            <person name="Guo C."/>
            <person name="Argimon S."/>
            <person name="Zhang W."/>
            <person name="Yang X."/>
            <person name="Jeffery I.B."/>
            <person name="Cooney J.C."/>
            <person name="Kagawa T.F."/>
            <person name="Liu W."/>
            <person name="Song Y."/>
            <person name="Salvetti E."/>
            <person name="Wrobel A."/>
            <person name="Rasinkangas P."/>
            <person name="Parkhill J."/>
            <person name="Rea M.C."/>
            <person name="O'Sullivan O."/>
            <person name="Ritari J."/>
            <person name="Douillard F.P."/>
            <person name="Paul Ross R."/>
            <person name="Yang R."/>
            <person name="Briner A.E."/>
            <person name="Felis G.E."/>
            <person name="de Vos W.M."/>
            <person name="Barrangou R."/>
            <person name="Klaenhammer T.R."/>
            <person name="Caufield P.W."/>
            <person name="Cui Y."/>
            <person name="Zhang H."/>
            <person name="O'Toole P.W."/>
        </authorList>
    </citation>
    <scope>NUCLEOTIDE SEQUENCE [LARGE SCALE GENOMIC DNA]</scope>
    <source>
        <strain evidence="3 4">LMG 26013</strain>
    </source>
</reference>
<evidence type="ECO:0000313" key="4">
    <source>
        <dbReference type="Proteomes" id="UP000051783"/>
    </source>
</evidence>
<keyword evidence="2" id="KW-0378">Hydrolase</keyword>
<dbReference type="PANTHER" id="PTHR11067">
    <property type="entry name" value="INOSINE TRIPHOSPHATE PYROPHOSPHATASE/HAM1 PROTEIN"/>
    <property type="match status" value="1"/>
</dbReference>
<dbReference type="Proteomes" id="UP000051783">
    <property type="component" value="Unassembled WGS sequence"/>
</dbReference>
<sequence>MTWLIASNNGGKSRDLAACLAYYGLSAEPYFQTQPHLEFPNETTTSYVENAVTKAQFAANRLGVAVIADDSGLEVPAMPDFLGVTTARDLGVRVGGFDRNQEIIRAMVALPNSQRRAIMRATLAVAWPDGRVITAQTTITGYITRHQIGQYSGGFDRLFWLPRYGRTLAELPDLWRIPLTHRGQAARNLIQQLNEMKGSVE</sequence>
<accession>A0A0R2ML77</accession>
<evidence type="ECO:0000256" key="2">
    <source>
        <dbReference type="ARBA" id="ARBA00022801"/>
    </source>
</evidence>
<evidence type="ECO:0000313" key="3">
    <source>
        <dbReference type="EMBL" id="KRO14489.1"/>
    </source>
</evidence>
<dbReference type="GO" id="GO:0005829">
    <property type="term" value="C:cytosol"/>
    <property type="evidence" value="ECO:0007669"/>
    <property type="project" value="TreeGrafter"/>
</dbReference>
<dbReference type="Gene3D" id="3.90.950.10">
    <property type="match status" value="1"/>
</dbReference>
<comment type="caution">
    <text evidence="3">The sequence shown here is derived from an EMBL/GenBank/DDBJ whole genome shotgun (WGS) entry which is preliminary data.</text>
</comment>
<dbReference type="SUPFAM" id="SSF52972">
    <property type="entry name" value="ITPase-like"/>
    <property type="match status" value="1"/>
</dbReference>
<dbReference type="PANTHER" id="PTHR11067:SF9">
    <property type="entry name" value="INOSINE TRIPHOSPHATE PYROPHOSPHATASE"/>
    <property type="match status" value="1"/>
</dbReference>
<dbReference type="Pfam" id="PF01725">
    <property type="entry name" value="Ham1p_like"/>
    <property type="match status" value="1"/>
</dbReference>
<dbReference type="PATRIC" id="fig|942150.3.peg.1138"/>
<dbReference type="RefSeq" id="WP_057705338.1">
    <property type="nucleotide sequence ID" value="NZ_JQCL01000012.1"/>
</dbReference>
<dbReference type="STRING" id="942150.IV64_GL001103"/>
<dbReference type="InterPro" id="IPR029001">
    <property type="entry name" value="ITPase-like_fam"/>
</dbReference>
<gene>
    <name evidence="3" type="ORF">IV64_GL001103</name>
</gene>
<name>A0A0R2ML77_9LACO</name>
<evidence type="ECO:0000256" key="1">
    <source>
        <dbReference type="ARBA" id="ARBA00008023"/>
    </source>
</evidence>
<dbReference type="InterPro" id="IPR002637">
    <property type="entry name" value="RdgB/HAM1"/>
</dbReference>
<dbReference type="CDD" id="cd00515">
    <property type="entry name" value="HAM1"/>
    <property type="match status" value="1"/>
</dbReference>
<dbReference type="EMBL" id="JQCL01000012">
    <property type="protein sequence ID" value="KRO14489.1"/>
    <property type="molecule type" value="Genomic_DNA"/>
</dbReference>
<dbReference type="GO" id="GO:0009143">
    <property type="term" value="P:nucleoside triphosphate catabolic process"/>
    <property type="evidence" value="ECO:0007669"/>
    <property type="project" value="InterPro"/>
</dbReference>
<dbReference type="AlphaFoldDB" id="A0A0R2ML77"/>
<keyword evidence="4" id="KW-1185">Reference proteome</keyword>
<organism evidence="3 4">
    <name type="scientific">Lactiplantibacillus xiangfangensis</name>
    <dbReference type="NCBI Taxonomy" id="942150"/>
    <lineage>
        <taxon>Bacteria</taxon>
        <taxon>Bacillati</taxon>
        <taxon>Bacillota</taxon>
        <taxon>Bacilli</taxon>
        <taxon>Lactobacillales</taxon>
        <taxon>Lactobacillaceae</taxon>
        <taxon>Lactiplantibacillus</taxon>
    </lineage>
</organism>
<proteinExistence type="inferred from homology"/>